<dbReference type="AlphaFoldDB" id="A0A165TBL3"/>
<proteinExistence type="inferred from homology"/>
<dbReference type="EMBL" id="KV429038">
    <property type="protein sequence ID" value="KZT73195.1"/>
    <property type="molecule type" value="Genomic_DNA"/>
</dbReference>
<keyword evidence="8" id="KW-1185">Reference proteome</keyword>
<organism evidence="7 8">
    <name type="scientific">Daedalea quercina L-15889</name>
    <dbReference type="NCBI Taxonomy" id="1314783"/>
    <lineage>
        <taxon>Eukaryota</taxon>
        <taxon>Fungi</taxon>
        <taxon>Dikarya</taxon>
        <taxon>Basidiomycota</taxon>
        <taxon>Agaricomycotina</taxon>
        <taxon>Agaricomycetes</taxon>
        <taxon>Polyporales</taxon>
        <taxon>Fomitopsis</taxon>
    </lineage>
</organism>
<dbReference type="PANTHER" id="PTHR13137:SF6">
    <property type="entry name" value="SUCCINATE DEHYDROGENASE ASSEMBLY FACTOR 3, MITOCHONDRIAL"/>
    <property type="match status" value="1"/>
</dbReference>
<dbReference type="CDD" id="cd20270">
    <property type="entry name" value="Complex1_LYR_SDHAF3_LYRM10"/>
    <property type="match status" value="1"/>
</dbReference>
<dbReference type="STRING" id="1314783.A0A165TBL3"/>
<evidence type="ECO:0000256" key="3">
    <source>
        <dbReference type="ARBA" id="ARBA00022946"/>
    </source>
</evidence>
<dbReference type="GO" id="GO:0005758">
    <property type="term" value="C:mitochondrial intermembrane space"/>
    <property type="evidence" value="ECO:0007669"/>
    <property type="project" value="TreeGrafter"/>
</dbReference>
<protein>
    <recommendedName>
        <fullName evidence="6">Succinate dehydrogenase assembly factor 3</fullName>
        <shortName evidence="6">SDH assembly factor 3</shortName>
        <shortName evidence="6">SDHAF3</shortName>
    </recommendedName>
</protein>
<dbReference type="OrthoDB" id="278329at2759"/>
<reference evidence="7 8" key="1">
    <citation type="journal article" date="2016" name="Mol. Biol. Evol.">
        <title>Comparative Genomics of Early-Diverging Mushroom-Forming Fungi Provides Insights into the Origins of Lignocellulose Decay Capabilities.</title>
        <authorList>
            <person name="Nagy L.G."/>
            <person name="Riley R."/>
            <person name="Tritt A."/>
            <person name="Adam C."/>
            <person name="Daum C."/>
            <person name="Floudas D."/>
            <person name="Sun H."/>
            <person name="Yadav J.S."/>
            <person name="Pangilinan J."/>
            <person name="Larsson K.H."/>
            <person name="Matsuura K."/>
            <person name="Barry K."/>
            <person name="Labutti K."/>
            <person name="Kuo R."/>
            <person name="Ohm R.A."/>
            <person name="Bhattacharya S.S."/>
            <person name="Shirouzu T."/>
            <person name="Yoshinaga Y."/>
            <person name="Martin F.M."/>
            <person name="Grigoriev I.V."/>
            <person name="Hibbett D.S."/>
        </authorList>
    </citation>
    <scope>NUCLEOTIDE SEQUENCE [LARGE SCALE GENOMIC DNA]</scope>
    <source>
        <strain evidence="7 8">L-15889</strain>
    </source>
</reference>
<keyword evidence="5 6" id="KW-0143">Chaperone</keyword>
<comment type="similarity">
    <text evidence="2 6">Belongs to the complex I LYR family. SDHAF3 subfamily.</text>
</comment>
<evidence type="ECO:0000256" key="4">
    <source>
        <dbReference type="ARBA" id="ARBA00023128"/>
    </source>
</evidence>
<dbReference type="InterPro" id="IPR008381">
    <property type="entry name" value="SDHAF3/Sdh7"/>
</dbReference>
<evidence type="ECO:0000256" key="1">
    <source>
        <dbReference type="ARBA" id="ARBA00004305"/>
    </source>
</evidence>
<dbReference type="GO" id="GO:0034553">
    <property type="term" value="P:mitochondrial respiratory chain complex II assembly"/>
    <property type="evidence" value="ECO:0007669"/>
    <property type="project" value="UniProtKB-UniRule"/>
</dbReference>
<keyword evidence="3" id="KW-0809">Transit peptide</keyword>
<dbReference type="GO" id="GO:0005759">
    <property type="term" value="C:mitochondrial matrix"/>
    <property type="evidence" value="ECO:0007669"/>
    <property type="project" value="UniProtKB-SubCell"/>
</dbReference>
<name>A0A165TBL3_9APHY</name>
<comment type="subunit">
    <text evidence="6">Interacts with the iron-sulfur protein subunit within the SDH catalytic dimer.</text>
</comment>
<gene>
    <name evidence="7" type="ORF">DAEQUDRAFT_743386</name>
</gene>
<comment type="subcellular location">
    <subcellularLocation>
        <location evidence="1 6">Mitochondrion matrix</location>
    </subcellularLocation>
</comment>
<evidence type="ECO:0000313" key="7">
    <source>
        <dbReference type="EMBL" id="KZT73195.1"/>
    </source>
</evidence>
<keyword evidence="4 6" id="KW-0496">Mitochondrion</keyword>
<evidence type="ECO:0000256" key="2">
    <source>
        <dbReference type="ARBA" id="ARBA00006020"/>
    </source>
</evidence>
<dbReference type="GO" id="GO:0006105">
    <property type="term" value="P:succinate metabolic process"/>
    <property type="evidence" value="ECO:0007669"/>
    <property type="project" value="TreeGrafter"/>
</dbReference>
<comment type="function">
    <text evidence="6">Plays an essential role in the assembly of succinate dehydrogenase (SDH), an enzyme complex (also referred to as respiratory complex II) that is a component of both the tricarboxylic acid (TCA) cycle and the mitochondrial electron transport chain, and which couples the oxidation of succinate to fumarate with the reduction of ubiquinone (coenzyme Q) to ubiquinol. Promotes maturation of the iron-sulfur protein subunit of the SDH catalytic dimer, protecting it from the deleterious effects of oxidants. May act together with SDHAF1.</text>
</comment>
<evidence type="ECO:0000256" key="6">
    <source>
        <dbReference type="RuleBase" id="RU368039"/>
    </source>
</evidence>
<evidence type="ECO:0000256" key="5">
    <source>
        <dbReference type="ARBA" id="ARBA00023186"/>
    </source>
</evidence>
<dbReference type="Pfam" id="PF13233">
    <property type="entry name" value="Complex1_LYR_2"/>
    <property type="match status" value="1"/>
</dbReference>
<evidence type="ECO:0000313" key="8">
    <source>
        <dbReference type="Proteomes" id="UP000076727"/>
    </source>
</evidence>
<dbReference type="PANTHER" id="PTHR13137">
    <property type="entry name" value="DC11 ACN9 HOMOLOG"/>
    <property type="match status" value="1"/>
</dbReference>
<accession>A0A165TBL3</accession>
<dbReference type="Proteomes" id="UP000076727">
    <property type="component" value="Unassembled WGS sequence"/>
</dbReference>
<sequence>MRTSLVRLAESVSARPLNLRETSAALLPPRPLYRRILRAHRFLPHEMRSLGDDYVKAEFRRHRDITNKVHIIGFLSQWKMYLDALPSGPDGEHFSGKKLDATVLEKMSAEQLGQLYELMNATKNVFNPSASQEKDEATEHPKSS</sequence>